<proteinExistence type="inferred from homology"/>
<dbReference type="OrthoDB" id="5792512at2"/>
<dbReference type="GO" id="GO:0055085">
    <property type="term" value="P:transmembrane transport"/>
    <property type="evidence" value="ECO:0007669"/>
    <property type="project" value="TreeGrafter"/>
</dbReference>
<feature type="transmembrane region" description="Helical" evidence="9">
    <location>
        <begin position="309"/>
        <end position="325"/>
    </location>
</feature>
<evidence type="ECO:0000256" key="4">
    <source>
        <dbReference type="ARBA" id="ARBA00022475"/>
    </source>
</evidence>
<evidence type="ECO:0000313" key="11">
    <source>
        <dbReference type="Proteomes" id="UP000245865"/>
    </source>
</evidence>
<evidence type="ECO:0000256" key="2">
    <source>
        <dbReference type="ARBA" id="ARBA00009773"/>
    </source>
</evidence>
<feature type="region of interest" description="Disordered" evidence="8">
    <location>
        <begin position="394"/>
        <end position="414"/>
    </location>
</feature>
<feature type="compositionally biased region" description="Polar residues" evidence="8">
    <location>
        <begin position="12"/>
        <end position="21"/>
    </location>
</feature>
<keyword evidence="5 9" id="KW-0812">Transmembrane</keyword>
<dbReference type="EMBL" id="QGDB01000003">
    <property type="protein sequence ID" value="PWL18159.1"/>
    <property type="molecule type" value="Genomic_DNA"/>
</dbReference>
<dbReference type="Pfam" id="PF01594">
    <property type="entry name" value="AI-2E_transport"/>
    <property type="match status" value="1"/>
</dbReference>
<keyword evidence="4" id="KW-1003">Cell membrane</keyword>
<dbReference type="RefSeq" id="WP_109706393.1">
    <property type="nucleotide sequence ID" value="NZ_QGDB01000003.1"/>
</dbReference>
<keyword evidence="11" id="KW-1185">Reference proteome</keyword>
<gene>
    <name evidence="10" type="ORF">DKP76_10605</name>
</gene>
<dbReference type="Proteomes" id="UP000245865">
    <property type="component" value="Unassembled WGS sequence"/>
</dbReference>
<organism evidence="10 11">
    <name type="scientific">Falsochrobactrum shanghaiense</name>
    <dbReference type="NCBI Taxonomy" id="2201899"/>
    <lineage>
        <taxon>Bacteria</taxon>
        <taxon>Pseudomonadati</taxon>
        <taxon>Pseudomonadota</taxon>
        <taxon>Alphaproteobacteria</taxon>
        <taxon>Hyphomicrobiales</taxon>
        <taxon>Brucellaceae</taxon>
        <taxon>Falsochrobactrum</taxon>
    </lineage>
</organism>
<evidence type="ECO:0000256" key="7">
    <source>
        <dbReference type="ARBA" id="ARBA00023136"/>
    </source>
</evidence>
<dbReference type="PANTHER" id="PTHR21716:SF53">
    <property type="entry name" value="PERMEASE PERM-RELATED"/>
    <property type="match status" value="1"/>
</dbReference>
<keyword evidence="3" id="KW-0813">Transport</keyword>
<feature type="region of interest" description="Disordered" evidence="8">
    <location>
        <begin position="1"/>
        <end position="21"/>
    </location>
</feature>
<evidence type="ECO:0000256" key="3">
    <source>
        <dbReference type="ARBA" id="ARBA00022448"/>
    </source>
</evidence>
<sequence length="414" mass="45054">MVKKPAPARGSVNKTIPQSDATARDGDIHVNVEVGGGLTGTTIRRQAVFWFAAMAVFVLFLVVFSSVLLPFVAGMALAYFLDPVADRLERWGLSRLAATVLILLAFLATLVVGLMIVIPILATQLVDFISKLPDYVSQVQSLLANENSYWLKRYIGIDSSVIRENLSALLQQSAGFLSTLLESLWNSGKSLIDIAGLFVVTPVVAFYMLLDWDHMVARIDSWVPRSQLYTVRRIAREMDAAVAGFIRGQGTLCLILGTYYAIGLTLTGLNFGLLIGFFAGLISFIPYVGSFIGLTLAMGVALMQFWPDWFMIVVVAAVFLFGQFVEGNILQPKLVGSSVGLHPVWLMFALFAFGSLFGFTGMLVAVPAAAAVAVLVRFALNRYLHSPMYDPLNKPPDSEAGPLIEVGENTGEKQ</sequence>
<feature type="transmembrane region" description="Helical" evidence="9">
    <location>
        <begin position="240"/>
        <end position="262"/>
    </location>
</feature>
<reference evidence="10 11" key="1">
    <citation type="submission" date="2018-05" db="EMBL/GenBank/DDBJ databases">
        <title>Comparative genomic sequence analysis between strain HN4 and CCM 8460T (Falsochrobactrum ovis) will provide more evidence to prove that HN4 is a new species of Falsochrobactrum.</title>
        <authorList>
            <person name="Lyu W."/>
            <person name="Sun L."/>
            <person name="Yao L."/>
        </authorList>
    </citation>
    <scope>NUCLEOTIDE SEQUENCE [LARGE SCALE GENOMIC DNA]</scope>
    <source>
        <strain evidence="10 11">HN4</strain>
    </source>
</reference>
<feature type="transmembrane region" description="Helical" evidence="9">
    <location>
        <begin position="93"/>
        <end position="122"/>
    </location>
</feature>
<feature type="transmembrane region" description="Helical" evidence="9">
    <location>
        <begin position="190"/>
        <end position="210"/>
    </location>
</feature>
<comment type="caution">
    <text evidence="10">The sequence shown here is derived from an EMBL/GenBank/DDBJ whole genome shotgun (WGS) entry which is preliminary data.</text>
</comment>
<evidence type="ECO:0000256" key="1">
    <source>
        <dbReference type="ARBA" id="ARBA00004651"/>
    </source>
</evidence>
<feature type="transmembrane region" description="Helical" evidence="9">
    <location>
        <begin position="345"/>
        <end position="378"/>
    </location>
</feature>
<feature type="transmembrane region" description="Helical" evidence="9">
    <location>
        <begin position="48"/>
        <end position="81"/>
    </location>
</feature>
<name>A0A316JBP6_9HYPH</name>
<evidence type="ECO:0000256" key="9">
    <source>
        <dbReference type="SAM" id="Phobius"/>
    </source>
</evidence>
<evidence type="ECO:0000256" key="8">
    <source>
        <dbReference type="SAM" id="MobiDB-lite"/>
    </source>
</evidence>
<keyword evidence="7 9" id="KW-0472">Membrane</keyword>
<protein>
    <submittedName>
        <fullName evidence="10">AI-2E family transporter</fullName>
    </submittedName>
</protein>
<comment type="similarity">
    <text evidence="2">Belongs to the autoinducer-2 exporter (AI-2E) (TC 2.A.86) family.</text>
</comment>
<feature type="transmembrane region" description="Helical" evidence="9">
    <location>
        <begin position="274"/>
        <end position="297"/>
    </location>
</feature>
<evidence type="ECO:0000313" key="10">
    <source>
        <dbReference type="EMBL" id="PWL18159.1"/>
    </source>
</evidence>
<keyword evidence="6 9" id="KW-1133">Transmembrane helix</keyword>
<dbReference type="GO" id="GO:0005886">
    <property type="term" value="C:plasma membrane"/>
    <property type="evidence" value="ECO:0007669"/>
    <property type="project" value="UniProtKB-SubCell"/>
</dbReference>
<comment type="subcellular location">
    <subcellularLocation>
        <location evidence="1">Cell membrane</location>
        <topology evidence="1">Multi-pass membrane protein</topology>
    </subcellularLocation>
</comment>
<evidence type="ECO:0000256" key="5">
    <source>
        <dbReference type="ARBA" id="ARBA00022692"/>
    </source>
</evidence>
<dbReference type="PANTHER" id="PTHR21716">
    <property type="entry name" value="TRANSMEMBRANE PROTEIN"/>
    <property type="match status" value="1"/>
</dbReference>
<dbReference type="InterPro" id="IPR002549">
    <property type="entry name" value="AI-2E-like"/>
</dbReference>
<accession>A0A316JBP6</accession>
<evidence type="ECO:0000256" key="6">
    <source>
        <dbReference type="ARBA" id="ARBA00022989"/>
    </source>
</evidence>
<dbReference type="AlphaFoldDB" id="A0A316JBP6"/>